<dbReference type="InterPro" id="IPR036852">
    <property type="entry name" value="Peptidase_S8/S53_dom_sf"/>
</dbReference>
<dbReference type="Gene3D" id="3.50.30.30">
    <property type="match status" value="1"/>
</dbReference>
<feature type="domain" description="PA" evidence="4">
    <location>
        <begin position="86"/>
        <end position="156"/>
    </location>
</feature>
<organism evidence="5 6">
    <name type="scientific">Dovyalis caffra</name>
    <dbReference type="NCBI Taxonomy" id="77055"/>
    <lineage>
        <taxon>Eukaryota</taxon>
        <taxon>Viridiplantae</taxon>
        <taxon>Streptophyta</taxon>
        <taxon>Embryophyta</taxon>
        <taxon>Tracheophyta</taxon>
        <taxon>Spermatophyta</taxon>
        <taxon>Magnoliopsida</taxon>
        <taxon>eudicotyledons</taxon>
        <taxon>Gunneridae</taxon>
        <taxon>Pentapetalae</taxon>
        <taxon>rosids</taxon>
        <taxon>fabids</taxon>
        <taxon>Malpighiales</taxon>
        <taxon>Salicaceae</taxon>
        <taxon>Flacourtieae</taxon>
        <taxon>Dovyalis</taxon>
    </lineage>
</organism>
<evidence type="ECO:0000313" key="5">
    <source>
        <dbReference type="EMBL" id="CAK7323377.1"/>
    </source>
</evidence>
<dbReference type="InterPro" id="IPR003137">
    <property type="entry name" value="PA_domain"/>
</dbReference>
<dbReference type="GO" id="GO:0006508">
    <property type="term" value="P:proteolysis"/>
    <property type="evidence" value="ECO:0007669"/>
    <property type="project" value="InterPro"/>
</dbReference>
<evidence type="ECO:0000256" key="3">
    <source>
        <dbReference type="SAM" id="MobiDB-lite"/>
    </source>
</evidence>
<sequence>MVGFEVEELEIGHGTHTLSTAGGNFVPGANVYGLANGTAKGGSKLLLNFAMGNASSRVKAFQDLHLKINFITSSLANASIKDAMHCKPGSLDHKKAKGKIMVCLTSRETSKLDQGYQASLAGAAGMIVCNDKEWGNDIDAEPYNLPASEITYADGLVVFDYINSTEDPQGYITSTKANLGPRPAPIMADFSSRGPSIVTPEILKVLSILQCPQSLLRLNKTNCNKWKHSMFVSAKPSLKDGTLSLNGKEAITGVPDNVFLTPVTDSSAFLGATSSESSSRHVFKLGVILDVRLLSLFRFKVWWMIPRVGNSGSDIPIETQMLLLEARKGQDLDKSNDSPSYILFLPFLDGEFRSSLQGNSSNELEFCLESGDPAIVTSESIRAVFVNHGNHPFDLVKESMNLSEGGTPAKLLIIDDGWQDTTNEFQKEGEPFIEGSQFGGRLVSIEENNKFRRTANESLGDAPNNLKHFVADIKRTFGLNPWDLMIIVDRDGAEEFIATALQADQVHKHQHNFHLNVLPLLKYVYVWHALLGYWGGLVPNARETKKYNPRLTYPLQSPGNLANMRDLSMDCMEKYGIGAIDPERISQFYDDLHRYLASQNVDGVKVDVQNILETIANGFGGRVSLTRHFQEALEKSIAANFQDNSIICCMGLSTDSIYHSKRSAITRASDDYYPQNPATQTLHIAAVSFNSIFLGEVFVPDWDMFYSLHDAAEFHAIARAVGGCAVYVSDKPGHHDFKILKRLVLPDGSVLRAKYPGRPSKDCLFIDPVMDGKSLLKVWNLNKCTGVIGVFNCQGAGSWPCLDITNHKHVTAEISGEVSPADVEYFEEVSGKLWTGDCAIYSFNKGWLSRLRKEGKFAVGLKTLQCDVFTISPIKVYYEKIEFAAIGMMNMYNSGGAIESVEQPSDSSSSSKIQIKGRGAGSFGGYSSVKPKSCSINGKDEEFIYREEDKLLVVTIIPSNNSGWDMDIWF</sequence>
<evidence type="ECO:0000256" key="1">
    <source>
        <dbReference type="ARBA" id="ARBA00007240"/>
    </source>
</evidence>
<dbReference type="EMBL" id="CAWUPB010000079">
    <property type="protein sequence ID" value="CAK7323377.1"/>
    <property type="molecule type" value="Genomic_DNA"/>
</dbReference>
<evidence type="ECO:0000259" key="4">
    <source>
        <dbReference type="Pfam" id="PF02225"/>
    </source>
</evidence>
<name>A0AAV1QS72_9ROSI</name>
<evidence type="ECO:0000313" key="6">
    <source>
        <dbReference type="Proteomes" id="UP001314170"/>
    </source>
</evidence>
<dbReference type="FunFam" id="3.20.20.70:FF:000504">
    <property type="entry name" value="Uncharacterized protein"/>
    <property type="match status" value="1"/>
</dbReference>
<dbReference type="Gene3D" id="3.40.50.200">
    <property type="entry name" value="Peptidase S8/S53 domain"/>
    <property type="match status" value="2"/>
</dbReference>
<protein>
    <recommendedName>
        <fullName evidence="4">PA domain-containing protein</fullName>
    </recommendedName>
</protein>
<dbReference type="InterPro" id="IPR017853">
    <property type="entry name" value="GH"/>
</dbReference>
<dbReference type="GO" id="GO:0004252">
    <property type="term" value="F:serine-type endopeptidase activity"/>
    <property type="evidence" value="ECO:0007669"/>
    <property type="project" value="InterPro"/>
</dbReference>
<proteinExistence type="inferred from homology"/>
<keyword evidence="2" id="KW-0119">Carbohydrate metabolism</keyword>
<feature type="region of interest" description="Disordered" evidence="3">
    <location>
        <begin position="900"/>
        <end position="920"/>
    </location>
</feature>
<dbReference type="InterPro" id="IPR008811">
    <property type="entry name" value="Glycosyl_hydrolases_36"/>
</dbReference>
<comment type="similarity">
    <text evidence="1">Belongs to the glycosyl hydrolases 36 family.</text>
</comment>
<reference evidence="5 6" key="1">
    <citation type="submission" date="2024-01" db="EMBL/GenBank/DDBJ databases">
        <authorList>
            <person name="Waweru B."/>
        </authorList>
    </citation>
    <scope>NUCLEOTIDE SEQUENCE [LARGE SCALE GENOMIC DNA]</scope>
</reference>
<dbReference type="AlphaFoldDB" id="A0AAV1QS72"/>
<dbReference type="Pfam" id="PF05691">
    <property type="entry name" value="Raffinose_syn"/>
    <property type="match status" value="1"/>
</dbReference>
<dbReference type="PANTHER" id="PTHR31268:SF26">
    <property type="entry name" value="GALACTINOL--SUCROSE GALACTOSYLTRANSFERASE"/>
    <property type="match status" value="1"/>
</dbReference>
<dbReference type="PANTHER" id="PTHR31268">
    <property type="match status" value="1"/>
</dbReference>
<dbReference type="Pfam" id="PF02225">
    <property type="entry name" value="PA"/>
    <property type="match status" value="1"/>
</dbReference>
<dbReference type="CDD" id="cd02120">
    <property type="entry name" value="PA_subtilisin_like"/>
    <property type="match status" value="1"/>
</dbReference>
<comment type="caution">
    <text evidence="5">The sequence shown here is derived from an EMBL/GenBank/DDBJ whole genome shotgun (WGS) entry which is preliminary data.</text>
</comment>
<evidence type="ECO:0000256" key="2">
    <source>
        <dbReference type="ARBA" id="ARBA00023277"/>
    </source>
</evidence>
<keyword evidence="6" id="KW-1185">Reference proteome</keyword>
<dbReference type="SUPFAM" id="SSF51445">
    <property type="entry name" value="(Trans)glycosidases"/>
    <property type="match status" value="1"/>
</dbReference>
<accession>A0AAV1QS72</accession>
<gene>
    <name evidence="5" type="ORF">DCAF_LOCUS1003</name>
</gene>
<dbReference type="Proteomes" id="UP001314170">
    <property type="component" value="Unassembled WGS sequence"/>
</dbReference>